<comment type="caution">
    <text evidence="2">The sequence shown here is derived from an EMBL/GenBank/DDBJ whole genome shotgun (WGS) entry which is preliminary data.</text>
</comment>
<dbReference type="EMBL" id="CAJOBD010000709">
    <property type="protein sequence ID" value="CAF3709216.1"/>
    <property type="molecule type" value="Genomic_DNA"/>
</dbReference>
<name>A0A818VCN1_9BILA</name>
<protein>
    <submittedName>
        <fullName evidence="2">Uncharacterized protein</fullName>
    </submittedName>
</protein>
<gene>
    <name evidence="2" type="ORF">JBS370_LOCUS10032</name>
    <name evidence="1" type="ORF">ZHD862_LOCUS16888</name>
</gene>
<organism evidence="2 3">
    <name type="scientific">Rotaria sordida</name>
    <dbReference type="NCBI Taxonomy" id="392033"/>
    <lineage>
        <taxon>Eukaryota</taxon>
        <taxon>Metazoa</taxon>
        <taxon>Spiralia</taxon>
        <taxon>Gnathifera</taxon>
        <taxon>Rotifera</taxon>
        <taxon>Eurotatoria</taxon>
        <taxon>Bdelloidea</taxon>
        <taxon>Philodinida</taxon>
        <taxon>Philodinidae</taxon>
        <taxon>Rotaria</taxon>
    </lineage>
</organism>
<dbReference type="Proteomes" id="UP000663836">
    <property type="component" value="Unassembled WGS sequence"/>
</dbReference>
<proteinExistence type="predicted"/>
<evidence type="ECO:0000313" key="1">
    <source>
        <dbReference type="EMBL" id="CAF1087079.1"/>
    </source>
</evidence>
<accession>A0A818VCN1</accession>
<sequence>MSTSTMKCKLSIELLVKHDFLRNNDKCTCCSEFIGTHFYQKEIEKEISKSNIHVQHANVKIKDNVNYEYERLDNEEKDTSLTQPDFIYCSNVSSPSLSSNSNTSESVKLSASAEALTRSHSSTVCPDFETAKKNGAMGGTLEDQEIRAASEERSFLCKDFLKKHYCSHIGSNNFEELYVRILSAIKEDTNRIYYLMKHARHSCLGLVKVTKNDDQLLALFKFLDDFLQ</sequence>
<dbReference type="EMBL" id="CAJNOT010000817">
    <property type="protein sequence ID" value="CAF1087079.1"/>
    <property type="molecule type" value="Genomic_DNA"/>
</dbReference>
<evidence type="ECO:0000313" key="3">
    <source>
        <dbReference type="Proteomes" id="UP000663836"/>
    </source>
</evidence>
<dbReference type="AlphaFoldDB" id="A0A818VCN1"/>
<reference evidence="2" key="1">
    <citation type="submission" date="2021-02" db="EMBL/GenBank/DDBJ databases">
        <authorList>
            <person name="Nowell W R."/>
        </authorList>
    </citation>
    <scope>NUCLEOTIDE SEQUENCE</scope>
</reference>
<dbReference type="Proteomes" id="UP000663864">
    <property type="component" value="Unassembled WGS sequence"/>
</dbReference>
<evidence type="ECO:0000313" key="2">
    <source>
        <dbReference type="EMBL" id="CAF3709216.1"/>
    </source>
</evidence>